<dbReference type="EMBL" id="PUIB01000004">
    <property type="protein sequence ID" value="PQO41949.1"/>
    <property type="molecule type" value="Genomic_DNA"/>
</dbReference>
<protein>
    <submittedName>
        <fullName evidence="1">Uncharacterized protein</fullName>
    </submittedName>
</protein>
<name>A0A2S8GBZ8_9BACT</name>
<proteinExistence type="predicted"/>
<dbReference type="Proteomes" id="UP000239388">
    <property type="component" value="Unassembled WGS sequence"/>
</dbReference>
<evidence type="ECO:0000313" key="1">
    <source>
        <dbReference type="EMBL" id="PQO41949.1"/>
    </source>
</evidence>
<reference evidence="1 2" key="1">
    <citation type="submission" date="2018-02" db="EMBL/GenBank/DDBJ databases">
        <title>Comparative genomes isolates from brazilian mangrove.</title>
        <authorList>
            <person name="Araujo J.E."/>
            <person name="Taketani R.G."/>
            <person name="Silva M.C.P."/>
            <person name="Loureco M.V."/>
            <person name="Andreote F.D."/>
        </authorList>
    </citation>
    <scope>NUCLEOTIDE SEQUENCE [LARGE SCALE GENOMIC DNA]</scope>
    <source>
        <strain evidence="1 2">NAP PRIS-MGV</strain>
    </source>
</reference>
<comment type="caution">
    <text evidence="1">The sequence shown here is derived from an EMBL/GenBank/DDBJ whole genome shotgun (WGS) entry which is preliminary data.</text>
</comment>
<organism evidence="1 2">
    <name type="scientific">Blastopirellula marina</name>
    <dbReference type="NCBI Taxonomy" id="124"/>
    <lineage>
        <taxon>Bacteria</taxon>
        <taxon>Pseudomonadati</taxon>
        <taxon>Planctomycetota</taxon>
        <taxon>Planctomycetia</taxon>
        <taxon>Pirellulales</taxon>
        <taxon>Pirellulaceae</taxon>
        <taxon>Blastopirellula</taxon>
    </lineage>
</organism>
<dbReference type="AlphaFoldDB" id="A0A2S8GBZ8"/>
<dbReference type="RefSeq" id="WP_105351355.1">
    <property type="nucleotide sequence ID" value="NZ_PUIB01000004.1"/>
</dbReference>
<sequence>MSKRIKAKPNAGSEISWQRVRALFGNPQPPADVWERQFDGFDETLHKLAQTPYDQIDFSDLWYYYHDLAYVELQPELFHYLFPVCLIDWHETLLRNQSCAHGDAEFHYGLMGGDVLHKMLTEAQRIGVGRFFHDSFLQRLDMESELGTPRCGASAYGWLARFNSLGRIMPIIADIWRTWWQLETTGRALSAVQYLSGLIYFDGENPVCDIWTTQQPAGGPDLWDHDSMIYSTGWTSENVTFLAGILNFDFVASHLHQATTKLEGHPAYRIAAQVLADLPARQDLVEQRTAELPKLLEDHRAERWSV</sequence>
<evidence type="ECO:0000313" key="2">
    <source>
        <dbReference type="Proteomes" id="UP000239388"/>
    </source>
</evidence>
<gene>
    <name evidence="1" type="ORF">C5Y98_02635</name>
</gene>
<dbReference type="OrthoDB" id="264960at2"/>
<accession>A0A2S8GBZ8</accession>